<dbReference type="Proteomes" id="UP000322245">
    <property type="component" value="Unassembled WGS sequence"/>
</dbReference>
<protein>
    <submittedName>
        <fullName evidence="1">Uncharacterized protein</fullName>
    </submittedName>
</protein>
<evidence type="ECO:0000313" key="2">
    <source>
        <dbReference type="Proteomes" id="UP000322245"/>
    </source>
</evidence>
<proteinExistence type="predicted"/>
<dbReference type="AlphaFoldDB" id="A0A5D3AU06"/>
<organism evidence="1 2">
    <name type="scientific">Cryptococcus floricola</name>
    <dbReference type="NCBI Taxonomy" id="2591691"/>
    <lineage>
        <taxon>Eukaryota</taxon>
        <taxon>Fungi</taxon>
        <taxon>Dikarya</taxon>
        <taxon>Basidiomycota</taxon>
        <taxon>Agaricomycotina</taxon>
        <taxon>Tremellomycetes</taxon>
        <taxon>Tremellales</taxon>
        <taxon>Cryptococcaceae</taxon>
        <taxon>Cryptococcus</taxon>
    </lineage>
</organism>
<comment type="caution">
    <text evidence="1">The sequence shown here is derived from an EMBL/GenBank/DDBJ whole genome shotgun (WGS) entry which is preliminary data.</text>
</comment>
<evidence type="ECO:0000313" key="1">
    <source>
        <dbReference type="EMBL" id="TYJ53653.1"/>
    </source>
</evidence>
<reference evidence="1 2" key="1">
    <citation type="submission" date="2017-05" db="EMBL/GenBank/DDBJ databases">
        <title>The Genome Sequence of Tsuchiyaea wingfieldii DSM 27421.</title>
        <authorList>
            <person name="Cuomo C."/>
            <person name="Passer A."/>
            <person name="Billmyre B."/>
            <person name="Heitman J."/>
        </authorList>
    </citation>
    <scope>NUCLEOTIDE SEQUENCE [LARGE SCALE GENOMIC DNA]</scope>
    <source>
        <strain evidence="1 2">DSM 27421</strain>
    </source>
</reference>
<name>A0A5D3AU06_9TREE</name>
<dbReference type="EMBL" id="NIDF01000082">
    <property type="protein sequence ID" value="TYJ53653.1"/>
    <property type="molecule type" value="Genomic_DNA"/>
</dbReference>
<sequence length="243" mass="27550">MPCDLRAYHIPIDSLQRLPPELISPIYDLVFRADLCCLAHSLNILRTSKSYYTSNIQRLYETVVLNDHNCKAFLGCWTDPREYDEKGIEVEVGSWNLATISSQIFPSDVEGPSPLVDNIPLSFHPASRRILLWRHCRTLHMDSVRAVRMAALADERLQGLPQPAVLNLYKPLEYPYPYPCLFPSLKRISLALPITQKLYNDPEPRTAAKYFDLSAQGGEEEPPVGDDFNTLLIPLRKGTVVLA</sequence>
<accession>A0A5D3AU06</accession>
<keyword evidence="2" id="KW-1185">Reference proteome</keyword>
<gene>
    <name evidence="1" type="ORF">B9479_005741</name>
</gene>